<dbReference type="PANTHER" id="PTHR11537">
    <property type="entry name" value="VOLTAGE-GATED POTASSIUM CHANNEL"/>
    <property type="match status" value="1"/>
</dbReference>
<dbReference type="Proteomes" id="UP000269301">
    <property type="component" value="Unassembled WGS sequence"/>
</dbReference>
<evidence type="ECO:0000256" key="4">
    <source>
        <dbReference type="ARBA" id="ARBA00022989"/>
    </source>
</evidence>
<dbReference type="GO" id="GO:0008076">
    <property type="term" value="C:voltage-gated potassium channel complex"/>
    <property type="evidence" value="ECO:0007669"/>
    <property type="project" value="InterPro"/>
</dbReference>
<dbReference type="EMBL" id="RBZP01000005">
    <property type="protein sequence ID" value="RKQ33940.1"/>
    <property type="molecule type" value="Genomic_DNA"/>
</dbReference>
<evidence type="ECO:0000256" key="7">
    <source>
        <dbReference type="ARBA" id="ARBA00023303"/>
    </source>
</evidence>
<keyword evidence="5" id="KW-0406">Ion transport</keyword>
<evidence type="ECO:0000256" key="3">
    <source>
        <dbReference type="ARBA" id="ARBA00022692"/>
    </source>
</evidence>
<accession>A0A495A4F7</accession>
<dbReference type="GO" id="GO:0001508">
    <property type="term" value="P:action potential"/>
    <property type="evidence" value="ECO:0007669"/>
    <property type="project" value="TreeGrafter"/>
</dbReference>
<dbReference type="AlphaFoldDB" id="A0A495A4F7"/>
<evidence type="ECO:0000256" key="1">
    <source>
        <dbReference type="ARBA" id="ARBA00004141"/>
    </source>
</evidence>
<dbReference type="SUPFAM" id="SSF81324">
    <property type="entry name" value="Voltage-gated potassium channels"/>
    <property type="match status" value="1"/>
</dbReference>
<evidence type="ECO:0000256" key="2">
    <source>
        <dbReference type="ARBA" id="ARBA00022448"/>
    </source>
</evidence>
<comment type="caution">
    <text evidence="10">The sequence shown here is derived from an EMBL/GenBank/DDBJ whole genome shotgun (WGS) entry which is preliminary data.</text>
</comment>
<dbReference type="GO" id="GO:0005249">
    <property type="term" value="F:voltage-gated potassium channel activity"/>
    <property type="evidence" value="ECO:0007669"/>
    <property type="project" value="InterPro"/>
</dbReference>
<evidence type="ECO:0000313" key="11">
    <source>
        <dbReference type="Proteomes" id="UP000269301"/>
    </source>
</evidence>
<dbReference type="Gene3D" id="1.10.287.70">
    <property type="match status" value="1"/>
</dbReference>
<evidence type="ECO:0000256" key="6">
    <source>
        <dbReference type="ARBA" id="ARBA00023136"/>
    </source>
</evidence>
<feature type="domain" description="Potassium channel" evidence="9">
    <location>
        <begin position="34"/>
        <end position="108"/>
    </location>
</feature>
<evidence type="ECO:0000256" key="8">
    <source>
        <dbReference type="SAM" id="Phobius"/>
    </source>
</evidence>
<feature type="transmembrane region" description="Helical" evidence="8">
    <location>
        <begin position="27"/>
        <end position="47"/>
    </location>
</feature>
<evidence type="ECO:0000256" key="5">
    <source>
        <dbReference type="ARBA" id="ARBA00023065"/>
    </source>
</evidence>
<gene>
    <name evidence="10" type="ORF">D8M06_08945</name>
</gene>
<proteinExistence type="predicted"/>
<protein>
    <submittedName>
        <fullName evidence="10">Two pore domain potassium channel family protein</fullName>
    </submittedName>
</protein>
<keyword evidence="6 8" id="KW-0472">Membrane</keyword>
<name>A0A495A4F7_9BACI</name>
<comment type="subcellular location">
    <subcellularLocation>
        <location evidence="1">Membrane</location>
        <topology evidence="1">Multi-pass membrane protein</topology>
    </subcellularLocation>
</comment>
<keyword evidence="4 8" id="KW-1133">Transmembrane helix</keyword>
<dbReference type="InterPro" id="IPR013099">
    <property type="entry name" value="K_chnl_dom"/>
</dbReference>
<dbReference type="Pfam" id="PF07885">
    <property type="entry name" value="Ion_trans_2"/>
    <property type="match status" value="1"/>
</dbReference>
<sequence length="165" mass="18726">MEIRRKKGGSILIFRIIQKAMKMDVKFTIFIGLFAFILITTKIIQLIEPDTFPDYFDALWWVMTTVTTVGYGDVSPVTVGGKIFAMTIVYVVGIGIMGVAVGYVVDVYIDYKRRKETGKLSYKGKHHHVIINFSRRSKETIKELLSMNEDKDVVLVDGALEKDPL</sequence>
<keyword evidence="2" id="KW-0813">Transport</keyword>
<keyword evidence="3 8" id="KW-0812">Transmembrane</keyword>
<feature type="transmembrane region" description="Helical" evidence="8">
    <location>
        <begin position="83"/>
        <end position="105"/>
    </location>
</feature>
<evidence type="ECO:0000313" key="10">
    <source>
        <dbReference type="EMBL" id="RKQ33940.1"/>
    </source>
</evidence>
<reference evidence="10 11" key="1">
    <citation type="journal article" date="2016" name="Int. J. Syst. Evol. Microbiol.">
        <title>Oceanobacillus halophilus sp. nov., a novel moderately halophilic bacterium from a hypersaline lake.</title>
        <authorList>
            <person name="Amoozegar M.A."/>
            <person name="Bagheri M."/>
            <person name="Makhdoumi A."/>
            <person name="Nikou M.M."/>
            <person name="Fazeli S.A.S."/>
            <person name="Schumann P."/>
            <person name="Sproer C."/>
            <person name="Sanchez-Porro C."/>
            <person name="Ventosa A."/>
        </authorList>
    </citation>
    <scope>NUCLEOTIDE SEQUENCE [LARGE SCALE GENOMIC DNA]</scope>
    <source>
        <strain evidence="10 11">DSM 23996</strain>
    </source>
</reference>
<dbReference type="InterPro" id="IPR028325">
    <property type="entry name" value="VG_K_chnl"/>
</dbReference>
<keyword evidence="11" id="KW-1185">Reference proteome</keyword>
<keyword evidence="7 10" id="KW-0407">Ion channel</keyword>
<organism evidence="10 11">
    <name type="scientific">Oceanobacillus halophilus</name>
    <dbReference type="NCBI Taxonomy" id="930130"/>
    <lineage>
        <taxon>Bacteria</taxon>
        <taxon>Bacillati</taxon>
        <taxon>Bacillota</taxon>
        <taxon>Bacilli</taxon>
        <taxon>Bacillales</taxon>
        <taxon>Bacillaceae</taxon>
        <taxon>Oceanobacillus</taxon>
    </lineage>
</organism>
<evidence type="ECO:0000259" key="9">
    <source>
        <dbReference type="Pfam" id="PF07885"/>
    </source>
</evidence>
<dbReference type="PANTHER" id="PTHR11537:SF254">
    <property type="entry name" value="POTASSIUM VOLTAGE-GATED CHANNEL PROTEIN SHAB"/>
    <property type="match status" value="1"/>
</dbReference>